<dbReference type="AlphaFoldDB" id="A0A1J4NM78"/>
<gene>
    <name evidence="3" type="ORF">WN71_037900</name>
</gene>
<dbReference type="EMBL" id="LAVA02000143">
    <property type="protein sequence ID" value="OIJ62724.1"/>
    <property type="molecule type" value="Genomic_DNA"/>
</dbReference>
<feature type="region of interest" description="Disordered" evidence="1">
    <location>
        <begin position="1"/>
        <end position="22"/>
    </location>
</feature>
<organism evidence="3 4">
    <name type="scientific">Streptomyces mangrovisoli</name>
    <dbReference type="NCBI Taxonomy" id="1428628"/>
    <lineage>
        <taxon>Bacteria</taxon>
        <taxon>Bacillati</taxon>
        <taxon>Actinomycetota</taxon>
        <taxon>Actinomycetes</taxon>
        <taxon>Kitasatosporales</taxon>
        <taxon>Streptomycetaceae</taxon>
        <taxon>Streptomyces</taxon>
    </lineage>
</organism>
<dbReference type="Pfam" id="PF01381">
    <property type="entry name" value="HTH_3"/>
    <property type="match status" value="1"/>
</dbReference>
<dbReference type="OrthoDB" id="3854257at2"/>
<dbReference type="GO" id="GO:0003677">
    <property type="term" value="F:DNA binding"/>
    <property type="evidence" value="ECO:0007669"/>
    <property type="project" value="InterPro"/>
</dbReference>
<dbReference type="CDD" id="cd00093">
    <property type="entry name" value="HTH_XRE"/>
    <property type="match status" value="1"/>
</dbReference>
<dbReference type="Proteomes" id="UP000034196">
    <property type="component" value="Unassembled WGS sequence"/>
</dbReference>
<dbReference type="InterPro" id="IPR010982">
    <property type="entry name" value="Lambda_DNA-bd_dom_sf"/>
</dbReference>
<accession>A0A1J4NM78</accession>
<evidence type="ECO:0000259" key="2">
    <source>
        <dbReference type="Pfam" id="PF01381"/>
    </source>
</evidence>
<comment type="caution">
    <text evidence="3">The sequence shown here is derived from an EMBL/GenBank/DDBJ whole genome shotgun (WGS) entry which is preliminary data.</text>
</comment>
<protein>
    <submittedName>
        <fullName evidence="3">Transcriptional regulator</fullName>
    </submittedName>
</protein>
<dbReference type="Gene3D" id="1.10.260.40">
    <property type="entry name" value="lambda repressor-like DNA-binding domains"/>
    <property type="match status" value="1"/>
</dbReference>
<proteinExistence type="predicted"/>
<sequence length="140" mass="15911">MTSEPIPPEEPEPGDDPARRGEDLAALLERLLDASQGRTQKDLASESGISYPTLNAWMNRTRGTSRIDPERLRAMVEVFRRWGVRTTPREFFEAAGRPVPGPSKDEREARLLKLYRQLPEARQRALLKDAEAMLQVSRIT</sequence>
<evidence type="ECO:0000313" key="3">
    <source>
        <dbReference type="EMBL" id="OIJ62724.1"/>
    </source>
</evidence>
<feature type="domain" description="HTH cro/C1-type" evidence="2">
    <location>
        <begin position="31"/>
        <end position="80"/>
    </location>
</feature>
<reference evidence="3" key="1">
    <citation type="submission" date="2016-10" db="EMBL/GenBank/DDBJ databases">
        <title>Genome sequence of Streptomyces mangrovisoli MUSC 149.</title>
        <authorList>
            <person name="Lee L.-H."/>
            <person name="Ser H.-L."/>
        </authorList>
    </citation>
    <scope>NUCLEOTIDE SEQUENCE [LARGE SCALE GENOMIC DNA]</scope>
    <source>
        <strain evidence="3">MUSC 149</strain>
    </source>
</reference>
<name>A0A1J4NM78_9ACTN</name>
<evidence type="ECO:0000256" key="1">
    <source>
        <dbReference type="SAM" id="MobiDB-lite"/>
    </source>
</evidence>
<evidence type="ECO:0000313" key="4">
    <source>
        <dbReference type="Proteomes" id="UP000034196"/>
    </source>
</evidence>
<keyword evidence="4" id="KW-1185">Reference proteome</keyword>
<dbReference type="InterPro" id="IPR001387">
    <property type="entry name" value="Cro/C1-type_HTH"/>
</dbReference>
<dbReference type="STRING" id="1428628.WN71_037900"/>
<dbReference type="RefSeq" id="WP_046592745.1">
    <property type="nucleotide sequence ID" value="NZ_LAVA02000143.1"/>
</dbReference>